<protein>
    <recommendedName>
        <fullName evidence="1">2-hydroxychromene-2-carboxylate isomerase</fullName>
        <ecNumber evidence="1">5.99.1.4</ecNumber>
    </recommendedName>
</protein>
<comment type="caution">
    <text evidence="3">The sequence shown here is derived from an EMBL/GenBank/DDBJ whole genome shotgun (WGS) entry which is preliminary data.</text>
</comment>
<keyword evidence="4" id="KW-1185">Reference proteome</keyword>
<accession>A0ABT1I9T8</accession>
<gene>
    <name evidence="3" type="ORF">LV75_001885</name>
</gene>
<keyword evidence="1 3" id="KW-0413">Isomerase</keyword>
<dbReference type="RefSeq" id="WP_253886395.1">
    <property type="nucleotide sequence ID" value="NZ_BAAAVB010000004.1"/>
</dbReference>
<feature type="domain" description="DSBA-like thioredoxin" evidence="2">
    <location>
        <begin position="8"/>
        <end position="201"/>
    </location>
</feature>
<evidence type="ECO:0000313" key="3">
    <source>
        <dbReference type="EMBL" id="MCP2269397.1"/>
    </source>
</evidence>
<dbReference type="InterPro" id="IPR014440">
    <property type="entry name" value="HCCAis_GSTk"/>
</dbReference>
<dbReference type="Proteomes" id="UP001205185">
    <property type="component" value="Unassembled WGS sequence"/>
</dbReference>
<evidence type="ECO:0000313" key="4">
    <source>
        <dbReference type="Proteomes" id="UP001205185"/>
    </source>
</evidence>
<dbReference type="InterPro" id="IPR036249">
    <property type="entry name" value="Thioredoxin-like_sf"/>
</dbReference>
<sequence>MRTKRPRVFFALNSPYSWMAVRDLLARVPDVVHRADFIPFWEPDKTTEAALHARGAEIIYVPMSKAKHLYLLADTKRLAQERGYPLVWPVDVDPWWELPNLAWLHARRAGQAWPFYLALTEARWERGENICDPQVVRAAALACDMNPDTVLDAPSDPSLRAEGVDMLTAAYEDDIFGVPYFRLGRHRYWGLDRLEHFIAALSGPDTAAPSTKDIPAPVLAATGAFDRDTAGGCG</sequence>
<dbReference type="SUPFAM" id="SSF52833">
    <property type="entry name" value="Thioredoxin-like"/>
    <property type="match status" value="1"/>
</dbReference>
<dbReference type="Pfam" id="PF01323">
    <property type="entry name" value="DSBA"/>
    <property type="match status" value="1"/>
</dbReference>
<dbReference type="GO" id="GO:0016853">
    <property type="term" value="F:isomerase activity"/>
    <property type="evidence" value="ECO:0007669"/>
    <property type="project" value="UniProtKB-KW"/>
</dbReference>
<dbReference type="InterPro" id="IPR001853">
    <property type="entry name" value="DSBA-like_thioredoxin_dom"/>
</dbReference>
<comment type="catalytic activity">
    <reaction evidence="1">
        <text>2-hydroxychromene-2-carboxylate = (3E)-4-(2-hydroxyphenyl)-2-oxobut-3-enoate</text>
        <dbReference type="Rhea" id="RHEA:27401"/>
        <dbReference type="ChEBI" id="CHEBI:59350"/>
        <dbReference type="ChEBI" id="CHEBI:59353"/>
        <dbReference type="EC" id="5.99.1.4"/>
    </reaction>
</comment>
<dbReference type="Gene3D" id="3.40.30.10">
    <property type="entry name" value="Glutaredoxin"/>
    <property type="match status" value="1"/>
</dbReference>
<dbReference type="PANTHER" id="PTHR42943:SF2">
    <property type="entry name" value="GLUTATHIONE S-TRANSFERASE KAPPA 1"/>
    <property type="match status" value="1"/>
</dbReference>
<reference evidence="3 4" key="1">
    <citation type="submission" date="2022-06" db="EMBL/GenBank/DDBJ databases">
        <title>Genomic Encyclopedia of Archaeal and Bacterial Type Strains, Phase II (KMG-II): from individual species to whole genera.</title>
        <authorList>
            <person name="Goeker M."/>
        </authorList>
    </citation>
    <scope>NUCLEOTIDE SEQUENCE [LARGE SCALE GENOMIC DNA]</scope>
    <source>
        <strain evidence="3 4">DSM 44255</strain>
    </source>
</reference>
<evidence type="ECO:0000256" key="1">
    <source>
        <dbReference type="PIRNR" id="PIRNR006386"/>
    </source>
</evidence>
<evidence type="ECO:0000259" key="2">
    <source>
        <dbReference type="Pfam" id="PF01323"/>
    </source>
</evidence>
<proteinExistence type="inferred from homology"/>
<dbReference type="PANTHER" id="PTHR42943">
    <property type="entry name" value="GLUTATHIONE S-TRANSFERASE KAPPA"/>
    <property type="match status" value="1"/>
</dbReference>
<dbReference type="PIRSF" id="PIRSF006386">
    <property type="entry name" value="HCCAis_GSTk"/>
    <property type="match status" value="1"/>
</dbReference>
<organism evidence="3 4">
    <name type="scientific">Actinokineospora diospyrosa</name>
    <dbReference type="NCBI Taxonomy" id="103728"/>
    <lineage>
        <taxon>Bacteria</taxon>
        <taxon>Bacillati</taxon>
        <taxon>Actinomycetota</taxon>
        <taxon>Actinomycetes</taxon>
        <taxon>Pseudonocardiales</taxon>
        <taxon>Pseudonocardiaceae</taxon>
        <taxon>Actinokineospora</taxon>
    </lineage>
</organism>
<dbReference type="EMBL" id="JAMTCO010000004">
    <property type="protein sequence ID" value="MCP2269397.1"/>
    <property type="molecule type" value="Genomic_DNA"/>
</dbReference>
<dbReference type="InterPro" id="IPR051924">
    <property type="entry name" value="GST_Kappa/NadH"/>
</dbReference>
<comment type="similarity">
    <text evidence="1">Belongs to the GST superfamily. NadH family.</text>
</comment>
<name>A0ABT1I9T8_9PSEU</name>
<dbReference type="EC" id="5.99.1.4" evidence="1"/>